<accession>A0A1H1ETE9</accession>
<gene>
    <name evidence="2" type="ORF">SAMN05443245_3238</name>
</gene>
<keyword evidence="1" id="KW-0472">Membrane</keyword>
<keyword evidence="3" id="KW-1185">Reference proteome</keyword>
<evidence type="ECO:0000313" key="2">
    <source>
        <dbReference type="EMBL" id="SDQ91396.1"/>
    </source>
</evidence>
<sequence length="252" mass="27712">MTRDLLNSPLLSRSRRFSRSASSQASPSSLKVRVAEPWLGGFNLLPYRQRNARLARRRCLREWLAAALAGVAAVVVLAAWQAFGKTRTDAERASIERSFTQMAVPLAEHARLTRAQDEQRKATALAMSLSEPLTHFRDLLDALSFEPGNGVVLRQLRQREHDTELLATSRGHLASAEWLKRLGAIRGVTGTEMSDLHRPVLRAHALADESVTGPIEFGARLLWREPVLKAVRAVAAAAASRPVKSEISGGTK</sequence>
<dbReference type="AlphaFoldDB" id="A0A1H1ETE9"/>
<keyword evidence="1" id="KW-0812">Transmembrane</keyword>
<feature type="transmembrane region" description="Helical" evidence="1">
    <location>
        <begin position="63"/>
        <end position="83"/>
    </location>
</feature>
<keyword evidence="1" id="KW-1133">Transmembrane helix</keyword>
<dbReference type="RefSeq" id="WP_074766121.1">
    <property type="nucleotide sequence ID" value="NZ_FNKP01000001.1"/>
</dbReference>
<dbReference type="EMBL" id="FNKP01000001">
    <property type="protein sequence ID" value="SDQ91396.1"/>
    <property type="molecule type" value="Genomic_DNA"/>
</dbReference>
<proteinExistence type="predicted"/>
<organism evidence="2 3">
    <name type="scientific">Paraburkholderia fungorum</name>
    <dbReference type="NCBI Taxonomy" id="134537"/>
    <lineage>
        <taxon>Bacteria</taxon>
        <taxon>Pseudomonadati</taxon>
        <taxon>Pseudomonadota</taxon>
        <taxon>Betaproteobacteria</taxon>
        <taxon>Burkholderiales</taxon>
        <taxon>Burkholderiaceae</taxon>
        <taxon>Paraburkholderia</taxon>
    </lineage>
</organism>
<evidence type="ECO:0000256" key="1">
    <source>
        <dbReference type="SAM" id="Phobius"/>
    </source>
</evidence>
<name>A0A1H1ETE9_9BURK</name>
<evidence type="ECO:0000313" key="3">
    <source>
        <dbReference type="Proteomes" id="UP000183487"/>
    </source>
</evidence>
<dbReference type="Proteomes" id="UP000183487">
    <property type="component" value="Unassembled WGS sequence"/>
</dbReference>
<protein>
    <submittedName>
        <fullName evidence="2">Type IV pilus assembly protein PilN</fullName>
    </submittedName>
</protein>
<reference evidence="3" key="1">
    <citation type="submission" date="2016-10" db="EMBL/GenBank/DDBJ databases">
        <authorList>
            <person name="Varghese N."/>
        </authorList>
    </citation>
    <scope>NUCLEOTIDE SEQUENCE [LARGE SCALE GENOMIC DNA]</scope>
    <source>
        <strain evidence="3">GAS106B</strain>
    </source>
</reference>